<dbReference type="AlphaFoldDB" id="A0A9P5ZF43"/>
<comment type="caution">
    <text evidence="1">The sequence shown here is derived from an EMBL/GenBank/DDBJ whole genome shotgun (WGS) entry which is preliminary data.</text>
</comment>
<sequence length="176" mass="20304">MVCLNIPPQMRFEPENMFLVGVIPSPGKPSLHQLNHFLRLLHTDGQLVLLALIPVICDSLAARQVSGFHAITSAFFCTLCYLVMDDISNFNKATWPQRRLSHHLSCAIRWRDADSTKEREDILTQTGIRWSELLRLPYWNPILFTVVDSMHNLYLGLYQAHCREIWGMECRLHAST</sequence>
<keyword evidence="2" id="KW-1185">Reference proteome</keyword>
<dbReference type="OrthoDB" id="3039677at2759"/>
<dbReference type="Proteomes" id="UP000807025">
    <property type="component" value="Unassembled WGS sequence"/>
</dbReference>
<organism evidence="1 2">
    <name type="scientific">Pleurotus eryngii</name>
    <name type="common">Boletus of the steppes</name>
    <dbReference type="NCBI Taxonomy" id="5323"/>
    <lineage>
        <taxon>Eukaryota</taxon>
        <taxon>Fungi</taxon>
        <taxon>Dikarya</taxon>
        <taxon>Basidiomycota</taxon>
        <taxon>Agaricomycotina</taxon>
        <taxon>Agaricomycetes</taxon>
        <taxon>Agaricomycetidae</taxon>
        <taxon>Agaricales</taxon>
        <taxon>Pleurotineae</taxon>
        <taxon>Pleurotaceae</taxon>
        <taxon>Pleurotus</taxon>
    </lineage>
</organism>
<accession>A0A9P5ZF43</accession>
<reference evidence="1" key="1">
    <citation type="submission" date="2020-11" db="EMBL/GenBank/DDBJ databases">
        <authorList>
            <consortium name="DOE Joint Genome Institute"/>
            <person name="Ahrendt S."/>
            <person name="Riley R."/>
            <person name="Andreopoulos W."/>
            <person name="Labutti K."/>
            <person name="Pangilinan J."/>
            <person name="Ruiz-Duenas F.J."/>
            <person name="Barrasa J.M."/>
            <person name="Sanchez-Garcia M."/>
            <person name="Camarero S."/>
            <person name="Miyauchi S."/>
            <person name="Serrano A."/>
            <person name="Linde D."/>
            <person name="Babiker R."/>
            <person name="Drula E."/>
            <person name="Ayuso-Fernandez I."/>
            <person name="Pacheco R."/>
            <person name="Padilla G."/>
            <person name="Ferreira P."/>
            <person name="Barriuso J."/>
            <person name="Kellner H."/>
            <person name="Castanera R."/>
            <person name="Alfaro M."/>
            <person name="Ramirez L."/>
            <person name="Pisabarro A.G."/>
            <person name="Kuo A."/>
            <person name="Tritt A."/>
            <person name="Lipzen A."/>
            <person name="He G."/>
            <person name="Yan M."/>
            <person name="Ng V."/>
            <person name="Cullen D."/>
            <person name="Martin F."/>
            <person name="Rosso M.-N."/>
            <person name="Henrissat B."/>
            <person name="Hibbett D."/>
            <person name="Martinez A.T."/>
            <person name="Grigoriev I.V."/>
        </authorList>
    </citation>
    <scope>NUCLEOTIDE SEQUENCE</scope>
    <source>
        <strain evidence="1">ATCC 90797</strain>
    </source>
</reference>
<evidence type="ECO:0000313" key="2">
    <source>
        <dbReference type="Proteomes" id="UP000807025"/>
    </source>
</evidence>
<protein>
    <submittedName>
        <fullName evidence="1">Uncharacterized protein</fullName>
    </submittedName>
</protein>
<gene>
    <name evidence="1" type="ORF">BDN71DRAFT_1485381</name>
</gene>
<name>A0A9P5ZF43_PLEER</name>
<dbReference type="EMBL" id="MU154820">
    <property type="protein sequence ID" value="KAF9487107.1"/>
    <property type="molecule type" value="Genomic_DNA"/>
</dbReference>
<proteinExistence type="predicted"/>
<evidence type="ECO:0000313" key="1">
    <source>
        <dbReference type="EMBL" id="KAF9487107.1"/>
    </source>
</evidence>